<dbReference type="Gene3D" id="2.30.30.30">
    <property type="match status" value="2"/>
</dbReference>
<keyword evidence="2" id="KW-1185">Reference proteome</keyword>
<feature type="non-terminal residue" evidence="1">
    <location>
        <position position="106"/>
    </location>
</feature>
<dbReference type="InParanoid" id="K5WTY7"/>
<proteinExistence type="predicted"/>
<dbReference type="KEGG" id="abp:AGABI1DRAFT17541"/>
<dbReference type="SUPFAM" id="SSF50104">
    <property type="entry name" value="Translation proteins SH3-like domain"/>
    <property type="match status" value="1"/>
</dbReference>
<dbReference type="RefSeq" id="XP_007335158.1">
    <property type="nucleotide sequence ID" value="XM_007335096.1"/>
</dbReference>
<dbReference type="InterPro" id="IPR008991">
    <property type="entry name" value="Translation_prot_SH3-like_sf"/>
</dbReference>
<organism evidence="1 2">
    <name type="scientific">Agaricus bisporus var. burnettii (strain JB137-S8 / ATCC MYA-4627 / FGSC 10392)</name>
    <name type="common">White button mushroom</name>
    <dbReference type="NCBI Taxonomy" id="597362"/>
    <lineage>
        <taxon>Eukaryota</taxon>
        <taxon>Fungi</taxon>
        <taxon>Dikarya</taxon>
        <taxon>Basidiomycota</taxon>
        <taxon>Agaricomycotina</taxon>
        <taxon>Agaricomycetes</taxon>
        <taxon>Agaricomycetidae</taxon>
        <taxon>Agaricales</taxon>
        <taxon>Agaricineae</taxon>
        <taxon>Agaricaceae</taxon>
        <taxon>Agaricus</taxon>
    </lineage>
</organism>
<feature type="non-terminal residue" evidence="1">
    <location>
        <position position="1"/>
    </location>
</feature>
<dbReference type="InterPro" id="IPR014722">
    <property type="entry name" value="Rib_uL2_dom2"/>
</dbReference>
<dbReference type="HOGENOM" id="CLU_145556_0_0_1"/>
<evidence type="ECO:0008006" key="3">
    <source>
        <dbReference type="Google" id="ProtNLM"/>
    </source>
</evidence>
<accession>K5WTY7</accession>
<dbReference type="STRING" id="597362.K5WTY7"/>
<sequence>LPTIEELHSFMDSVSMPAGEFQRYLRRLECVRMTPGTKVKIEDTEHKGSVAIVEGLYDDVAQVRITSTNEVVRFHVDSLRRHFQSGDTVKIIAGEHQGITGWITKV</sequence>
<evidence type="ECO:0000313" key="2">
    <source>
        <dbReference type="Proteomes" id="UP000008493"/>
    </source>
</evidence>
<reference evidence="2" key="1">
    <citation type="journal article" date="2012" name="Proc. Natl. Acad. Sci. U.S.A.">
        <title>Genome sequence of the button mushroom Agaricus bisporus reveals mechanisms governing adaptation to a humic-rich ecological niche.</title>
        <authorList>
            <person name="Morin E."/>
            <person name="Kohler A."/>
            <person name="Baker A.R."/>
            <person name="Foulongne-Oriol M."/>
            <person name="Lombard V."/>
            <person name="Nagy L.G."/>
            <person name="Ohm R.A."/>
            <person name="Patyshakuliyeva A."/>
            <person name="Brun A."/>
            <person name="Aerts A.L."/>
            <person name="Bailey A.M."/>
            <person name="Billette C."/>
            <person name="Coutinho P.M."/>
            <person name="Deakin G."/>
            <person name="Doddapaneni H."/>
            <person name="Floudas D."/>
            <person name="Grimwood J."/>
            <person name="Hilden K."/>
            <person name="Kuees U."/>
            <person name="LaButti K.M."/>
            <person name="Lapidus A."/>
            <person name="Lindquist E.A."/>
            <person name="Lucas S.M."/>
            <person name="Murat C."/>
            <person name="Riley R.W."/>
            <person name="Salamov A.A."/>
            <person name="Schmutz J."/>
            <person name="Subramanian V."/>
            <person name="Woesten H.A.B."/>
            <person name="Xu J."/>
            <person name="Eastwood D.C."/>
            <person name="Foster G.D."/>
            <person name="Sonnenberg A.S."/>
            <person name="Cullen D."/>
            <person name="de Vries R.P."/>
            <person name="Lundell T."/>
            <person name="Hibbett D.S."/>
            <person name="Henrissat B."/>
            <person name="Burton K.S."/>
            <person name="Kerrigan R.W."/>
            <person name="Challen M.P."/>
            <person name="Grigoriev I.V."/>
            <person name="Martin F."/>
        </authorList>
    </citation>
    <scope>NUCLEOTIDE SEQUENCE [LARGE SCALE GENOMIC DNA]</scope>
    <source>
        <strain evidence="2">JB137-S8 / ATCC MYA-4627 / FGSC 10392</strain>
    </source>
</reference>
<gene>
    <name evidence="1" type="ORF">AGABI1DRAFT_17541</name>
</gene>
<name>K5WTY7_AGABU</name>
<dbReference type="GeneID" id="18828770"/>
<dbReference type="Proteomes" id="UP000008493">
    <property type="component" value="Unassembled WGS sequence"/>
</dbReference>
<dbReference type="OrthoDB" id="3057978at2759"/>
<protein>
    <recommendedName>
        <fullName evidence="3">KOW domain-containing protein</fullName>
    </recommendedName>
</protein>
<evidence type="ECO:0000313" key="1">
    <source>
        <dbReference type="EMBL" id="EKM74203.1"/>
    </source>
</evidence>
<dbReference type="EMBL" id="JH971571">
    <property type="protein sequence ID" value="EKM74203.1"/>
    <property type="molecule type" value="Genomic_DNA"/>
</dbReference>
<dbReference type="AlphaFoldDB" id="K5WTY7"/>